<dbReference type="InterPro" id="IPR031774">
    <property type="entry name" value="SF3A3_dom"/>
</dbReference>
<dbReference type="OrthoDB" id="2160351at2759"/>
<keyword evidence="4" id="KW-0539">Nucleus</keyword>
<evidence type="ECO:0000256" key="2">
    <source>
        <dbReference type="ARBA" id="ARBA00022664"/>
    </source>
</evidence>
<evidence type="ECO:0000259" key="5">
    <source>
        <dbReference type="Pfam" id="PF12108"/>
    </source>
</evidence>
<organism evidence="8 9">
    <name type="scientific">Echinostoma caproni</name>
    <dbReference type="NCBI Taxonomy" id="27848"/>
    <lineage>
        <taxon>Eukaryota</taxon>
        <taxon>Metazoa</taxon>
        <taxon>Spiralia</taxon>
        <taxon>Lophotrochozoa</taxon>
        <taxon>Platyhelminthes</taxon>
        <taxon>Trematoda</taxon>
        <taxon>Digenea</taxon>
        <taxon>Plagiorchiida</taxon>
        <taxon>Echinostomata</taxon>
        <taxon>Echinostomatoidea</taxon>
        <taxon>Echinostomatidae</taxon>
        <taxon>Echinostoma</taxon>
    </lineage>
</organism>
<evidence type="ECO:0000256" key="4">
    <source>
        <dbReference type="ARBA" id="ARBA00023242"/>
    </source>
</evidence>
<evidence type="ECO:0008006" key="10">
    <source>
        <dbReference type="Google" id="ProtNLM"/>
    </source>
</evidence>
<dbReference type="EMBL" id="UZAN01053308">
    <property type="protein sequence ID" value="VDP89913.1"/>
    <property type="molecule type" value="Genomic_DNA"/>
</dbReference>
<dbReference type="Pfam" id="PF13297">
    <property type="entry name" value="SDE2_2C"/>
    <property type="match status" value="1"/>
</dbReference>
<keyword evidence="3" id="KW-0508">mRNA splicing</keyword>
<dbReference type="PANTHER" id="PTHR12786:SF2">
    <property type="entry name" value="SPLICING FACTOR 3A SUBUNIT 3"/>
    <property type="match status" value="1"/>
</dbReference>
<dbReference type="GO" id="GO:0003723">
    <property type="term" value="F:RNA binding"/>
    <property type="evidence" value="ECO:0007669"/>
    <property type="project" value="TreeGrafter"/>
</dbReference>
<dbReference type="AlphaFoldDB" id="A0A3P8L2E4"/>
<evidence type="ECO:0000256" key="1">
    <source>
        <dbReference type="ARBA" id="ARBA00004123"/>
    </source>
</evidence>
<keyword evidence="9" id="KW-1185">Reference proteome</keyword>
<accession>A0A3P8L2E4</accession>
<reference evidence="8 9" key="1">
    <citation type="submission" date="2018-11" db="EMBL/GenBank/DDBJ databases">
        <authorList>
            <consortium name="Pathogen Informatics"/>
        </authorList>
    </citation>
    <scope>NUCLEOTIDE SEQUENCE [LARGE SCALE GENOMIC DNA]</scope>
    <source>
        <strain evidence="8 9">Egypt</strain>
    </source>
</reference>
<evidence type="ECO:0000256" key="3">
    <source>
        <dbReference type="ARBA" id="ARBA00023187"/>
    </source>
</evidence>
<dbReference type="InterPro" id="IPR051421">
    <property type="entry name" value="RNA_Proc_DNA_Dmg_Regulator"/>
</dbReference>
<name>A0A3P8L2E4_9TREM</name>
<comment type="subcellular location">
    <subcellularLocation>
        <location evidence="1">Nucleus</location>
    </subcellularLocation>
</comment>
<proteinExistence type="predicted"/>
<evidence type="ECO:0000313" key="8">
    <source>
        <dbReference type="EMBL" id="VDP89913.1"/>
    </source>
</evidence>
<dbReference type="PANTHER" id="PTHR12786">
    <property type="entry name" value="SPLICING FACTOR SF3A-RELATED"/>
    <property type="match status" value="1"/>
</dbReference>
<dbReference type="Pfam" id="PF12108">
    <property type="entry name" value="SF3a60_bindingd"/>
    <property type="match status" value="1"/>
</dbReference>
<dbReference type="InterPro" id="IPR025086">
    <property type="entry name" value="SDE2/SF3A3_SAP"/>
</dbReference>
<dbReference type="GO" id="GO:0000398">
    <property type="term" value="P:mRNA splicing, via spliceosome"/>
    <property type="evidence" value="ECO:0007669"/>
    <property type="project" value="TreeGrafter"/>
</dbReference>
<feature type="domain" description="Splicing factor SF3a60 binding" evidence="5">
    <location>
        <begin position="22"/>
        <end position="48"/>
    </location>
</feature>
<dbReference type="Proteomes" id="UP000272942">
    <property type="component" value="Unassembled WGS sequence"/>
</dbReference>
<dbReference type="InterPro" id="IPR021966">
    <property type="entry name" value="SF3a60_bindingd"/>
</dbReference>
<dbReference type="Pfam" id="PF16837">
    <property type="entry name" value="SF3A3"/>
    <property type="match status" value="1"/>
</dbReference>
<keyword evidence="2" id="KW-0507">mRNA processing</keyword>
<dbReference type="GO" id="GO:0005681">
    <property type="term" value="C:spliceosomal complex"/>
    <property type="evidence" value="ECO:0007669"/>
    <property type="project" value="TreeGrafter"/>
</dbReference>
<feature type="domain" description="SDE2/SF3A3 SAP" evidence="6">
    <location>
        <begin position="178"/>
        <end position="252"/>
    </location>
</feature>
<evidence type="ECO:0000313" key="9">
    <source>
        <dbReference type="Proteomes" id="UP000272942"/>
    </source>
</evidence>
<feature type="domain" description="SF3A3" evidence="7">
    <location>
        <begin position="77"/>
        <end position="126"/>
    </location>
</feature>
<gene>
    <name evidence="8" type="ORF">ECPE_LOCUS12641</name>
</gene>
<evidence type="ECO:0000259" key="7">
    <source>
        <dbReference type="Pfam" id="PF16837"/>
    </source>
</evidence>
<evidence type="ECO:0000259" key="6">
    <source>
        <dbReference type="Pfam" id="PF13297"/>
    </source>
</evidence>
<sequence>MLYTPPFVVCFFRSLRKVDIQALSGPNEFNEFYNRLKNIKDFYAKYPGEIAVPMSADFEKYKEMREKPEEASATLIEFTDEEGYGRFLDLHDVYKKYLNVKGMPRIDYLTYISFFDRLYDISRDKKGIAYKTYLEDLLSYLEDFMSRARPLVDLEVVSRETKEALEKFDAQWSQGTFNGWGREAASALTHGGAHLDLTAFTAWEELASLGLDRLKSALLALGLKCGGTLEERARRLWATKGKSLEELPADLFVTKQRSTKGFAKTAVVRPLLCPRRNLTQRLVCVCSHEPRENVMFIVCTHALNLLAVVRVFKGFGIQLEVLRRGPTKTKRVCHSRWLTSLFTLKTKLPDSLL</sequence>
<protein>
    <recommendedName>
        <fullName evidence="10">SF3A3 domain-containing protein</fullName>
    </recommendedName>
</protein>